<dbReference type="EMBL" id="JBHSZO010000064">
    <property type="protein sequence ID" value="MFC7221391.1"/>
    <property type="molecule type" value="Genomic_DNA"/>
</dbReference>
<feature type="compositionally biased region" description="Low complexity" evidence="1">
    <location>
        <begin position="180"/>
        <end position="192"/>
    </location>
</feature>
<comment type="caution">
    <text evidence="4">The sequence shown here is derived from an EMBL/GenBank/DDBJ whole genome shotgun (WGS) entry which is preliminary data.</text>
</comment>
<name>A0ABW2GQQ9_9ACTN</name>
<keyword evidence="2" id="KW-0812">Transmembrane</keyword>
<dbReference type="InterPro" id="IPR047704">
    <property type="entry name" value="GPS-CTERM"/>
</dbReference>
<dbReference type="NCBIfam" id="NF040681">
    <property type="entry name" value="GPS-CTERM"/>
    <property type="match status" value="1"/>
</dbReference>
<proteinExistence type="predicted"/>
<organism evidence="4 5">
    <name type="scientific">Streptomyces polyrhachis</name>
    <dbReference type="NCBI Taxonomy" id="1282885"/>
    <lineage>
        <taxon>Bacteria</taxon>
        <taxon>Bacillati</taxon>
        <taxon>Actinomycetota</taxon>
        <taxon>Actinomycetes</taxon>
        <taxon>Kitasatosporales</taxon>
        <taxon>Streptomycetaceae</taxon>
        <taxon>Streptomyces</taxon>
    </lineage>
</organism>
<keyword evidence="2" id="KW-1133">Transmembrane helix</keyword>
<accession>A0ABW2GQQ9</accession>
<sequence>MTRTTRALAVLAPLAALLAAVGAGPAHAAGYRYWSFWEREGAAWAYAQQGPGTARPADGDVVGFRFAVSEDSADATRPRGGADFAALCADTKPAADRKRVAFVLDFGTRADSADGAVPPKPRTACALVAQDATAADALATVAEPLRFGDNGLLCAIAGYPRTGCGETVSEKKPASDKPAEAAPDPAADEGPSAGLLAGAAALAVLAGATLWQVRRRRG</sequence>
<feature type="signal peptide" evidence="3">
    <location>
        <begin position="1"/>
        <end position="28"/>
    </location>
</feature>
<evidence type="ECO:0000313" key="5">
    <source>
        <dbReference type="Proteomes" id="UP001596413"/>
    </source>
</evidence>
<evidence type="ECO:0000256" key="3">
    <source>
        <dbReference type="SAM" id="SignalP"/>
    </source>
</evidence>
<keyword evidence="2" id="KW-0472">Membrane</keyword>
<dbReference type="InterPro" id="IPR047703">
    <property type="entry name" value="SCO2322-like"/>
</dbReference>
<reference evidence="5" key="1">
    <citation type="journal article" date="2019" name="Int. J. Syst. Evol. Microbiol.">
        <title>The Global Catalogue of Microorganisms (GCM) 10K type strain sequencing project: providing services to taxonomists for standard genome sequencing and annotation.</title>
        <authorList>
            <consortium name="The Broad Institute Genomics Platform"/>
            <consortium name="The Broad Institute Genome Sequencing Center for Infectious Disease"/>
            <person name="Wu L."/>
            <person name="Ma J."/>
        </authorList>
    </citation>
    <scope>NUCLEOTIDE SEQUENCE [LARGE SCALE GENOMIC DNA]</scope>
    <source>
        <strain evidence="5">CGMCC 1.13681</strain>
    </source>
</reference>
<keyword evidence="5" id="KW-1185">Reference proteome</keyword>
<dbReference type="Proteomes" id="UP001596413">
    <property type="component" value="Unassembled WGS sequence"/>
</dbReference>
<keyword evidence="3" id="KW-0732">Signal</keyword>
<dbReference type="NCBIfam" id="NF040672">
    <property type="entry name" value="SCO2322_fam"/>
    <property type="match status" value="1"/>
</dbReference>
<feature type="compositionally biased region" description="Basic and acidic residues" evidence="1">
    <location>
        <begin position="168"/>
        <end position="179"/>
    </location>
</feature>
<feature type="chain" id="PRO_5045378720" evidence="3">
    <location>
        <begin position="29"/>
        <end position="218"/>
    </location>
</feature>
<gene>
    <name evidence="4" type="ORF">ACFQLX_24970</name>
</gene>
<evidence type="ECO:0000313" key="4">
    <source>
        <dbReference type="EMBL" id="MFC7221391.1"/>
    </source>
</evidence>
<feature type="region of interest" description="Disordered" evidence="1">
    <location>
        <begin position="165"/>
        <end position="192"/>
    </location>
</feature>
<evidence type="ECO:0000256" key="1">
    <source>
        <dbReference type="SAM" id="MobiDB-lite"/>
    </source>
</evidence>
<dbReference type="RefSeq" id="WP_386418715.1">
    <property type="nucleotide sequence ID" value="NZ_JBHSZO010000064.1"/>
</dbReference>
<feature type="transmembrane region" description="Helical" evidence="2">
    <location>
        <begin position="193"/>
        <end position="213"/>
    </location>
</feature>
<evidence type="ECO:0000256" key="2">
    <source>
        <dbReference type="SAM" id="Phobius"/>
    </source>
</evidence>
<protein>
    <submittedName>
        <fullName evidence="4">SCO2322 family protein</fullName>
    </submittedName>
</protein>